<keyword evidence="1" id="KW-0732">Signal</keyword>
<name>A0A150WN85_BDEBC</name>
<evidence type="ECO:0008006" key="4">
    <source>
        <dbReference type="Google" id="ProtNLM"/>
    </source>
</evidence>
<evidence type="ECO:0000313" key="3">
    <source>
        <dbReference type="Proteomes" id="UP000075320"/>
    </source>
</evidence>
<protein>
    <recommendedName>
        <fullName evidence="4">Phytase-like domain-containing protein</fullName>
    </recommendedName>
</protein>
<keyword evidence="3" id="KW-1185">Reference proteome</keyword>
<dbReference type="Proteomes" id="UP000075320">
    <property type="component" value="Unassembled WGS sequence"/>
</dbReference>
<comment type="caution">
    <text evidence="2">The sequence shown here is derived from an EMBL/GenBank/DDBJ whole genome shotgun (WGS) entry which is preliminary data.</text>
</comment>
<reference evidence="2 3" key="1">
    <citation type="submission" date="2016-03" db="EMBL/GenBank/DDBJ databases">
        <authorList>
            <person name="Ploux O."/>
        </authorList>
    </citation>
    <scope>NUCLEOTIDE SEQUENCE [LARGE SCALE GENOMIC DNA]</scope>
    <source>
        <strain evidence="2 3">R0</strain>
    </source>
</reference>
<gene>
    <name evidence="2" type="ORF">AZI86_01395</name>
</gene>
<feature type="signal peptide" evidence="1">
    <location>
        <begin position="1"/>
        <end position="31"/>
    </location>
</feature>
<proteinExistence type="predicted"/>
<organism evidence="2 3">
    <name type="scientific">Bdellovibrio bacteriovorus</name>
    <dbReference type="NCBI Taxonomy" id="959"/>
    <lineage>
        <taxon>Bacteria</taxon>
        <taxon>Pseudomonadati</taxon>
        <taxon>Bdellovibrionota</taxon>
        <taxon>Bdellovibrionia</taxon>
        <taxon>Bdellovibrionales</taxon>
        <taxon>Pseudobdellovibrionaceae</taxon>
        <taxon>Bdellovibrio</taxon>
    </lineage>
</organism>
<evidence type="ECO:0000256" key="1">
    <source>
        <dbReference type="SAM" id="SignalP"/>
    </source>
</evidence>
<evidence type="ECO:0000313" key="2">
    <source>
        <dbReference type="EMBL" id="KYG65759.1"/>
    </source>
</evidence>
<feature type="chain" id="PRO_5007573471" description="Phytase-like domain-containing protein" evidence="1">
    <location>
        <begin position="32"/>
        <end position="321"/>
    </location>
</feature>
<sequence>MQNFLFQRLGLCICFLGIFSGGAFSPTSALASGGLRKVQVPEKLMKKLKTFEPSSALYLGDLNRYVLSSDDTDKNETPYLFLMDDRGQVDETPLRVQNLSQMTDIESMTQDGQGNMYLLSSLSINKNGANKFSRNLFSKVSRQGKDLVLLEKVELRSLLLHAIKNSDIPDIQAIQNQVDQSLDIESHFIFDGQLYLGLKNPQPRPNEALILNLGRIEVLLKEQRIEELSVWKTVNFGGAGTECLLSDLQMSGDEIYLSTTSDRGEPGYLWHLQISTDTLSRVDTFDDVKPEGLALRAKDNKLMIVFDQGLEPALFHMRPRL</sequence>
<accession>A0A150WN85</accession>
<dbReference type="EMBL" id="LUKE01000001">
    <property type="protein sequence ID" value="KYG65759.1"/>
    <property type="molecule type" value="Genomic_DNA"/>
</dbReference>
<dbReference type="AlphaFoldDB" id="A0A150WN85"/>